<accession>A0A011N1C5</accession>
<reference evidence="2" key="1">
    <citation type="submission" date="2014-02" db="EMBL/GenBank/DDBJ databases">
        <title>Expanding our view of genomic diversity in Candidatus Accumulibacter clades.</title>
        <authorList>
            <person name="Skennerton C.T."/>
            <person name="Barr J.J."/>
            <person name="Slater F.R."/>
            <person name="Bond P.L."/>
            <person name="Tyson G.W."/>
        </authorList>
    </citation>
    <scope>NUCLEOTIDE SEQUENCE [LARGE SCALE GENOMIC DNA]</scope>
</reference>
<dbReference type="PANTHER" id="PTHR21600">
    <property type="entry name" value="MITOCHONDRIAL RNA PSEUDOURIDINE SYNTHASE"/>
    <property type="match status" value="1"/>
</dbReference>
<dbReference type="Proteomes" id="UP000020218">
    <property type="component" value="Unassembled WGS sequence"/>
</dbReference>
<dbReference type="SUPFAM" id="SSF55120">
    <property type="entry name" value="Pseudouridine synthase"/>
    <property type="match status" value="1"/>
</dbReference>
<dbReference type="CDD" id="cd02869">
    <property type="entry name" value="PseudoU_synth_RluA_like"/>
    <property type="match status" value="1"/>
</dbReference>
<dbReference type="InterPro" id="IPR050188">
    <property type="entry name" value="RluA_PseudoU_synthase"/>
</dbReference>
<dbReference type="InterPro" id="IPR006224">
    <property type="entry name" value="PsdUridine_synth_RluA-like_CS"/>
</dbReference>
<dbReference type="PANTHER" id="PTHR21600:SF89">
    <property type="entry name" value="RIBOSOMAL LARGE SUBUNIT PSEUDOURIDINE SYNTHASE A"/>
    <property type="match status" value="1"/>
</dbReference>
<evidence type="ECO:0000259" key="1">
    <source>
        <dbReference type="Pfam" id="PF00849"/>
    </source>
</evidence>
<keyword evidence="2" id="KW-0413">Isomerase</keyword>
<proteinExistence type="predicted"/>
<dbReference type="GO" id="GO:0160151">
    <property type="term" value="F:tRNA pseudouridine(32) synthase activity"/>
    <property type="evidence" value="ECO:0007669"/>
    <property type="project" value="UniProtKB-EC"/>
</dbReference>
<dbReference type="EC" id="5.4.99.28" evidence="2"/>
<sequence>MPSPQPSALAALPYAPPPDRGPEIAYLDASLLLVNKPAGLLAVPGRGDGKDDCLLRRVQAIVADALLVHRLDLHTSGLLLLARGREMQRRLAGDFAARRVHKRYLAVVAGRPPADRGTIDLALAADWLQRPRQKVDQLAGKRSLTRYQLLGHDPASNRSRLALFPETGRTHQLRVHLQALGHPIIGDRLYGDATAADRLLLHADQLRFIHPASGRPLCIDSPAPF</sequence>
<dbReference type="GO" id="GO:0000455">
    <property type="term" value="P:enzyme-directed rRNA pseudouridine synthesis"/>
    <property type="evidence" value="ECO:0007669"/>
    <property type="project" value="TreeGrafter"/>
</dbReference>
<dbReference type="AlphaFoldDB" id="A0A011N1C5"/>
<name>A0A011N1C5_9PROT</name>
<dbReference type="STRING" id="1454001.AW08_00988"/>
<keyword evidence="3" id="KW-1185">Reference proteome</keyword>
<feature type="domain" description="Pseudouridine synthase RsuA/RluA-like" evidence="1">
    <location>
        <begin position="31"/>
        <end position="179"/>
    </location>
</feature>
<dbReference type="EMBL" id="JFAX01000004">
    <property type="protein sequence ID" value="EXI68676.1"/>
    <property type="molecule type" value="Genomic_DNA"/>
</dbReference>
<dbReference type="GO" id="GO:0003723">
    <property type="term" value="F:RNA binding"/>
    <property type="evidence" value="ECO:0007669"/>
    <property type="project" value="InterPro"/>
</dbReference>
<comment type="caution">
    <text evidence="2">The sequence shown here is derived from an EMBL/GenBank/DDBJ whole genome shotgun (WGS) entry which is preliminary data.</text>
</comment>
<gene>
    <name evidence="2" type="primary">rluA</name>
    <name evidence="2" type="ORF">AW08_00988</name>
</gene>
<organism evidence="2 3">
    <name type="scientific">Candidatus Accumulibacter adjunctus</name>
    <dbReference type="NCBI Taxonomy" id="1454001"/>
    <lineage>
        <taxon>Bacteria</taxon>
        <taxon>Pseudomonadati</taxon>
        <taxon>Pseudomonadota</taxon>
        <taxon>Betaproteobacteria</taxon>
        <taxon>Candidatus Accumulibacter</taxon>
    </lineage>
</organism>
<dbReference type="PROSITE" id="PS01129">
    <property type="entry name" value="PSI_RLU"/>
    <property type="match status" value="1"/>
</dbReference>
<protein>
    <submittedName>
        <fullName evidence="2">Ribosomal large subunit pseudouridine synthase A</fullName>
        <ecNumber evidence="2">5.4.99.28</ecNumber>
    </submittedName>
</protein>
<dbReference type="PATRIC" id="fig|1454001.3.peg.935"/>
<dbReference type="Pfam" id="PF00849">
    <property type="entry name" value="PseudoU_synth_2"/>
    <property type="match status" value="1"/>
</dbReference>
<dbReference type="InterPro" id="IPR006145">
    <property type="entry name" value="PsdUridine_synth_RsuA/RluA"/>
</dbReference>
<evidence type="ECO:0000313" key="2">
    <source>
        <dbReference type="EMBL" id="EXI68676.1"/>
    </source>
</evidence>
<dbReference type="Gene3D" id="3.30.2350.10">
    <property type="entry name" value="Pseudouridine synthase"/>
    <property type="match status" value="1"/>
</dbReference>
<evidence type="ECO:0000313" key="3">
    <source>
        <dbReference type="Proteomes" id="UP000020218"/>
    </source>
</evidence>
<dbReference type="InterPro" id="IPR020103">
    <property type="entry name" value="PsdUridine_synth_cat_dom_sf"/>
</dbReference>